<feature type="compositionally biased region" description="Basic and acidic residues" evidence="1">
    <location>
        <begin position="170"/>
        <end position="187"/>
    </location>
</feature>
<feature type="region of interest" description="Disordered" evidence="1">
    <location>
        <begin position="259"/>
        <end position="320"/>
    </location>
</feature>
<evidence type="ECO:0000256" key="1">
    <source>
        <dbReference type="SAM" id="MobiDB-lite"/>
    </source>
</evidence>
<dbReference type="GeneID" id="19335913"/>
<reference evidence="2 3" key="1">
    <citation type="journal article" date="2012" name="PLoS Pathog.">
        <title>Diverse lifestyles and strategies of plant pathogenesis encoded in the genomes of eighteen Dothideomycetes fungi.</title>
        <authorList>
            <person name="Ohm R.A."/>
            <person name="Feau N."/>
            <person name="Henrissat B."/>
            <person name="Schoch C.L."/>
            <person name="Horwitz B.A."/>
            <person name="Barry K.W."/>
            <person name="Condon B.J."/>
            <person name="Copeland A.C."/>
            <person name="Dhillon B."/>
            <person name="Glaser F."/>
            <person name="Hesse C.N."/>
            <person name="Kosti I."/>
            <person name="LaButti K."/>
            <person name="Lindquist E.A."/>
            <person name="Lucas S."/>
            <person name="Salamov A.A."/>
            <person name="Bradshaw R.E."/>
            <person name="Ciuffetti L."/>
            <person name="Hamelin R.C."/>
            <person name="Kema G.H.J."/>
            <person name="Lawrence C."/>
            <person name="Scott J.A."/>
            <person name="Spatafora J.W."/>
            <person name="Turgeon B.G."/>
            <person name="de Wit P.J.G.M."/>
            <person name="Zhong S."/>
            <person name="Goodwin S.B."/>
            <person name="Grigoriev I.V."/>
        </authorList>
    </citation>
    <scope>NUCLEOTIDE SEQUENCE [LARGE SCALE GENOMIC DNA]</scope>
    <source>
        <strain evidence="2 3">CIRAD86</strain>
    </source>
</reference>
<feature type="compositionally biased region" description="Low complexity" evidence="1">
    <location>
        <begin position="160"/>
        <end position="169"/>
    </location>
</feature>
<accession>M2ZCI1</accession>
<evidence type="ECO:0000313" key="2">
    <source>
        <dbReference type="EMBL" id="EME76809.1"/>
    </source>
</evidence>
<feature type="compositionally biased region" description="Basic residues" evidence="1">
    <location>
        <begin position="292"/>
        <end position="301"/>
    </location>
</feature>
<organism evidence="2 3">
    <name type="scientific">Pseudocercospora fijiensis (strain CIRAD86)</name>
    <name type="common">Black leaf streak disease fungus</name>
    <name type="synonym">Mycosphaerella fijiensis</name>
    <dbReference type="NCBI Taxonomy" id="383855"/>
    <lineage>
        <taxon>Eukaryota</taxon>
        <taxon>Fungi</taxon>
        <taxon>Dikarya</taxon>
        <taxon>Ascomycota</taxon>
        <taxon>Pezizomycotina</taxon>
        <taxon>Dothideomycetes</taxon>
        <taxon>Dothideomycetidae</taxon>
        <taxon>Mycosphaerellales</taxon>
        <taxon>Mycosphaerellaceae</taxon>
        <taxon>Pseudocercospora</taxon>
    </lineage>
</organism>
<proteinExistence type="predicted"/>
<evidence type="ECO:0000313" key="3">
    <source>
        <dbReference type="Proteomes" id="UP000016932"/>
    </source>
</evidence>
<dbReference type="AlphaFoldDB" id="M2ZCI1"/>
<dbReference type="KEGG" id="pfj:MYCFIDRAFT_200991"/>
<sequence>MSLGFTKEWYEGERKNIHHARTVVVDSKPSTVDAEPGWNSVQSRRTQHRITYEDPPRWEQQEREQQVAVQYHGYAAHIRWRTKIVQTRSDSPATDAAHSSSVFLQEQWEDEIELDFSQYFRGLGDAHSVFPDPSHHSEPQPTLPSTFRPPLGPAPPAPALQPSAHQHPLQLEHHPPRQQQHSREHHPPGHYQYHHYNPLWPADRITYAPAPPPIEPARRITYATAPPPTHRNSHTPRVLGPFMEESDDDALFVGGPPPFPRGNGVRPPTNGARVPEDAYTDMAAPPAQQAPQRKRGRRGKGGRAAATPQVDVGDDDIYYA</sequence>
<feature type="region of interest" description="Disordered" evidence="1">
    <location>
        <begin position="130"/>
        <end position="195"/>
    </location>
</feature>
<dbReference type="RefSeq" id="XP_007932654.1">
    <property type="nucleotide sequence ID" value="XM_007934463.1"/>
</dbReference>
<keyword evidence="3" id="KW-1185">Reference proteome</keyword>
<feature type="compositionally biased region" description="Pro residues" evidence="1">
    <location>
        <begin position="150"/>
        <end position="159"/>
    </location>
</feature>
<dbReference type="Proteomes" id="UP000016932">
    <property type="component" value="Unassembled WGS sequence"/>
</dbReference>
<gene>
    <name evidence="2" type="ORF">MYCFIDRAFT_200991</name>
</gene>
<dbReference type="OrthoDB" id="10555845at2759"/>
<dbReference type="VEuPathDB" id="FungiDB:MYCFIDRAFT_200991"/>
<protein>
    <submittedName>
        <fullName evidence="2">Uncharacterized protein</fullName>
    </submittedName>
</protein>
<dbReference type="HOGENOM" id="CLU_869126_0_0_1"/>
<name>M2ZCI1_PSEFD</name>
<dbReference type="EMBL" id="KB446575">
    <property type="protein sequence ID" value="EME76809.1"/>
    <property type="molecule type" value="Genomic_DNA"/>
</dbReference>